<dbReference type="Pfam" id="PF13921">
    <property type="entry name" value="Myb_DNA-bind_6"/>
    <property type="match status" value="1"/>
</dbReference>
<dbReference type="STRING" id="1348612.A0A397IV26"/>
<keyword evidence="5" id="KW-1185">Reference proteome</keyword>
<dbReference type="PROSITE" id="PS50090">
    <property type="entry name" value="MYB_LIKE"/>
    <property type="match status" value="6"/>
</dbReference>
<dbReference type="CDD" id="cd00167">
    <property type="entry name" value="SANT"/>
    <property type="match status" value="8"/>
</dbReference>
<feature type="domain" description="HTH myb-type" evidence="3">
    <location>
        <begin position="462"/>
        <end position="508"/>
    </location>
</feature>
<dbReference type="Pfam" id="PF00249">
    <property type="entry name" value="Myb_DNA-binding"/>
    <property type="match status" value="7"/>
</dbReference>
<dbReference type="PANTHER" id="PTHR45614">
    <property type="entry name" value="MYB PROTEIN-RELATED"/>
    <property type="match status" value="1"/>
</dbReference>
<dbReference type="InterPro" id="IPR050560">
    <property type="entry name" value="MYB_TF"/>
</dbReference>
<protein>
    <submittedName>
        <fullName evidence="4">Uncharacterized protein</fullName>
    </submittedName>
</protein>
<dbReference type="PANTHER" id="PTHR45614:SF299">
    <property type="entry name" value="MYB-LIKE DNA-BINDING DOMAIN CONTAINING PROTEIN"/>
    <property type="match status" value="1"/>
</dbReference>
<dbReference type="AlphaFoldDB" id="A0A397IV26"/>
<comment type="caution">
    <text evidence="4">The sequence shown here is derived from an EMBL/GenBank/DDBJ whole genome shotgun (WGS) entry which is preliminary data.</text>
</comment>
<evidence type="ECO:0000313" key="5">
    <source>
        <dbReference type="Proteomes" id="UP000266861"/>
    </source>
</evidence>
<feature type="domain" description="Myb-like" evidence="1">
    <location>
        <begin position="688"/>
        <end position="738"/>
    </location>
</feature>
<dbReference type="EMBL" id="PQFF01000131">
    <property type="protein sequence ID" value="RHZ79869.1"/>
    <property type="molecule type" value="Genomic_DNA"/>
</dbReference>
<dbReference type="InterPro" id="IPR009057">
    <property type="entry name" value="Homeodomain-like_sf"/>
</dbReference>
<proteinExistence type="predicted"/>
<feature type="domain" description="SANT" evidence="2">
    <location>
        <begin position="568"/>
        <end position="619"/>
    </location>
</feature>
<dbReference type="OrthoDB" id="2143914at2759"/>
<dbReference type="Gene3D" id="1.10.10.60">
    <property type="entry name" value="Homeodomain-like"/>
    <property type="match status" value="9"/>
</dbReference>
<feature type="domain" description="Myb-like" evidence="1">
    <location>
        <begin position="149"/>
        <end position="186"/>
    </location>
</feature>
<dbReference type="PROSITE" id="PS51293">
    <property type="entry name" value="SANT"/>
    <property type="match status" value="1"/>
</dbReference>
<feature type="domain" description="Myb-like" evidence="1">
    <location>
        <begin position="279"/>
        <end position="320"/>
    </location>
</feature>
<feature type="domain" description="Myb-like" evidence="1">
    <location>
        <begin position="91"/>
        <end position="133"/>
    </location>
</feature>
<reference evidence="4 5" key="1">
    <citation type="submission" date="2018-08" db="EMBL/GenBank/DDBJ databases">
        <title>Genome and evolution of the arbuscular mycorrhizal fungus Diversispora epigaea (formerly Glomus versiforme) and its bacterial endosymbionts.</title>
        <authorList>
            <person name="Sun X."/>
            <person name="Fei Z."/>
            <person name="Harrison M."/>
        </authorList>
    </citation>
    <scope>NUCLEOTIDE SEQUENCE [LARGE SCALE GENOMIC DNA]</scope>
    <source>
        <strain evidence="4 5">IT104</strain>
    </source>
</reference>
<dbReference type="InterPro" id="IPR001005">
    <property type="entry name" value="SANT/Myb"/>
</dbReference>
<evidence type="ECO:0000313" key="4">
    <source>
        <dbReference type="EMBL" id="RHZ79869.1"/>
    </source>
</evidence>
<evidence type="ECO:0000259" key="2">
    <source>
        <dbReference type="PROSITE" id="PS51293"/>
    </source>
</evidence>
<evidence type="ECO:0000259" key="1">
    <source>
        <dbReference type="PROSITE" id="PS50090"/>
    </source>
</evidence>
<dbReference type="Proteomes" id="UP000266861">
    <property type="component" value="Unassembled WGS sequence"/>
</dbReference>
<dbReference type="GO" id="GO:0005634">
    <property type="term" value="C:nucleus"/>
    <property type="evidence" value="ECO:0007669"/>
    <property type="project" value="TreeGrafter"/>
</dbReference>
<dbReference type="InterPro" id="IPR017930">
    <property type="entry name" value="Myb_dom"/>
</dbReference>
<dbReference type="InterPro" id="IPR017884">
    <property type="entry name" value="SANT_dom"/>
</dbReference>
<evidence type="ECO:0000259" key="3">
    <source>
        <dbReference type="PROSITE" id="PS51294"/>
    </source>
</evidence>
<organism evidence="4 5">
    <name type="scientific">Diversispora epigaea</name>
    <dbReference type="NCBI Taxonomy" id="1348612"/>
    <lineage>
        <taxon>Eukaryota</taxon>
        <taxon>Fungi</taxon>
        <taxon>Fungi incertae sedis</taxon>
        <taxon>Mucoromycota</taxon>
        <taxon>Glomeromycotina</taxon>
        <taxon>Glomeromycetes</taxon>
        <taxon>Diversisporales</taxon>
        <taxon>Diversisporaceae</taxon>
        <taxon>Diversispora</taxon>
    </lineage>
</organism>
<feature type="domain" description="HTH myb-type" evidence="3">
    <location>
        <begin position="571"/>
        <end position="619"/>
    </location>
</feature>
<dbReference type="GO" id="GO:0000981">
    <property type="term" value="F:DNA-binding transcription factor activity, RNA polymerase II-specific"/>
    <property type="evidence" value="ECO:0007669"/>
    <property type="project" value="TreeGrafter"/>
</dbReference>
<accession>A0A397IV26</accession>
<dbReference type="SUPFAM" id="SSF46689">
    <property type="entry name" value="Homeodomain-like"/>
    <property type="match status" value="6"/>
</dbReference>
<sequence>MKPTYISKLWLLGYRNSTYSTCVIRNSKSIFELPRNTYVTGTRFNYSSKILTPGDLDRDDVFESFIGEKKKVKAKKGSKKDRSVKPSAKIWSRLELRVLENLVEKHGQDWDMISKHMVVRSASDCRNTYLAMVAMLPEAKRIKKERTLEKEPEKDDWTDEEIKLLDNLLTKYGRRWVKIEKYFPSKDIRTIENFVTKNPQKFSAFFKFPDRLGRAKTWSESEVKMLNDLLAKYGKNYDLIAKYLHGRSTMAVVRALPKHYLDLPTLRNIKFQKWFKFASRWSDREVNLLNNLVAHFGPDWISVAVNLPGRTPTACKLKYNDCWNFHNDRTELTLHKWPQELCQVLDLIIAKYGRWQILPLLLPGITPMFCQANNLRIFHDIPPRYSEWKEHDKILLRHLVKKYDFNIDKVKPYFPHKTRSSIKYQLRSNPELLTMDKLNESEMEMELNDIFEIKQTDNNSNRWLATESKKLLALVKEYDSNWFKIAENLPGRTPSSCWLRYVILSRISNHVGKNWAIKDIICFIELFQKYGPDWDFIAQHFPDKRPNDIQQLVYHNSLISTNLNIFQHEMRRWSPEDVAKFRCLYEIHGQDWQTIADYLPGKTREDCLEYYHSHKDLFAESMKVSSHLEYQRKLIHWSIAEKKLLKDLIEKYDEDFDRIAKFFPGRTSISIRTYYSQYREELGLKDQNEIEKKTPWTGNEENKLINLVRLYQGEWKQISNYLPNRSPEACKRKYYTILHPEVPNSQFTDL</sequence>
<dbReference type="SMART" id="SM00717">
    <property type="entry name" value="SANT"/>
    <property type="match status" value="10"/>
</dbReference>
<feature type="domain" description="HTH myb-type" evidence="3">
    <location>
        <begin position="688"/>
        <end position="742"/>
    </location>
</feature>
<name>A0A397IV26_9GLOM</name>
<dbReference type="GO" id="GO:0000978">
    <property type="term" value="F:RNA polymerase II cis-regulatory region sequence-specific DNA binding"/>
    <property type="evidence" value="ECO:0007669"/>
    <property type="project" value="TreeGrafter"/>
</dbReference>
<feature type="domain" description="Myb-like" evidence="1">
    <location>
        <begin position="455"/>
        <end position="501"/>
    </location>
</feature>
<gene>
    <name evidence="4" type="ORF">Glove_140g89</name>
</gene>
<feature type="domain" description="Myb-like" evidence="1">
    <location>
        <begin position="572"/>
        <end position="615"/>
    </location>
</feature>
<dbReference type="PROSITE" id="PS51294">
    <property type="entry name" value="HTH_MYB"/>
    <property type="match status" value="3"/>
</dbReference>